<accession>A0A9J6C0H3</accession>
<comment type="similarity">
    <text evidence="5">Belongs to the nucleobindin family.</text>
</comment>
<dbReference type="InterPro" id="IPR011992">
    <property type="entry name" value="EF-hand-dom_pair"/>
</dbReference>
<keyword evidence="15" id="KW-0238">DNA-binding</keyword>
<evidence type="ECO:0000256" key="10">
    <source>
        <dbReference type="ARBA" id="ARBA00022723"/>
    </source>
</evidence>
<evidence type="ECO:0000256" key="7">
    <source>
        <dbReference type="ARBA" id="ARBA00022525"/>
    </source>
</evidence>
<evidence type="ECO:0000256" key="9">
    <source>
        <dbReference type="ARBA" id="ARBA00022658"/>
    </source>
</evidence>
<dbReference type="CDD" id="cd00051">
    <property type="entry name" value="EFh"/>
    <property type="match status" value="1"/>
</dbReference>
<dbReference type="GO" id="GO:0016020">
    <property type="term" value="C:membrane"/>
    <property type="evidence" value="ECO:0007669"/>
    <property type="project" value="UniProtKB-SubCell"/>
</dbReference>
<dbReference type="EMBL" id="JADBJN010000002">
    <property type="protein sequence ID" value="KAG5675506.1"/>
    <property type="molecule type" value="Genomic_DNA"/>
</dbReference>
<dbReference type="InterPro" id="IPR057576">
    <property type="entry name" value="NUCB1_N"/>
</dbReference>
<dbReference type="GO" id="GO:0005085">
    <property type="term" value="F:guanyl-nucleotide exchange factor activity"/>
    <property type="evidence" value="ECO:0007669"/>
    <property type="project" value="UniProtKB-KW"/>
</dbReference>
<comment type="caution">
    <text evidence="21">The sequence shown here is derived from an EMBL/GenBank/DDBJ whole genome shotgun (WGS) entry which is preliminary data.</text>
</comment>
<feature type="region of interest" description="Disordered" evidence="18">
    <location>
        <begin position="358"/>
        <end position="457"/>
    </location>
</feature>
<evidence type="ECO:0000259" key="20">
    <source>
        <dbReference type="PROSITE" id="PS50222"/>
    </source>
</evidence>
<dbReference type="InterPro" id="IPR040250">
    <property type="entry name" value="Nucleobindin"/>
</dbReference>
<sequence length="457" mass="54927">MLKFLFLASLSFLLFWSINSLPVKETSTEKDPHKKDDESPTHNLENIIEYERYLKEVVGLLESDPEFRKRLDNVSEADIRTGKIAQELELVDHSVRSKLDELKRNELERIRGLARELYEKSNDIDRAHLKVGEHIDHVNQHTFEVEDLRKLIIKTGEDLAEADRRRREEFKEYELQKEFEKQEKLRAMDEEHRKKYEQEVKEMTEKHNKHAPIHHPGSKDQLEEVWEKQDHMEPEDFDPKKFFMMHDVDGNGFWDEQEVKALFKIELDKVYQQGLPEDDMRERVEEMERMREHVFKEADTNRDHLISFEEFMDQTKRREFEQDQGWETVDQQPQFTHEEYLEFERRRQEEIQRLIAEGRLPAHPNMPNGYYPNDGGHYQVPHPNEIPQYHPNVPPPQYHQQAPQQPMQAHQQQMHQQYQAQQTQQAQANQQMGQNQAQAPPVQNQQQQQRNEIPQKH</sequence>
<evidence type="ECO:0000256" key="3">
    <source>
        <dbReference type="ARBA" id="ARBA00004555"/>
    </source>
</evidence>
<evidence type="ECO:0000256" key="18">
    <source>
        <dbReference type="SAM" id="MobiDB-lite"/>
    </source>
</evidence>
<keyword evidence="13" id="KW-0106">Calcium</keyword>
<feature type="chain" id="PRO_5039901503" description="EF-hand domain-containing protein" evidence="19">
    <location>
        <begin position="21"/>
        <end position="457"/>
    </location>
</feature>
<dbReference type="AlphaFoldDB" id="A0A9J6C0H3"/>
<dbReference type="GO" id="GO:0003677">
    <property type="term" value="F:DNA binding"/>
    <property type="evidence" value="ECO:0007669"/>
    <property type="project" value="UniProtKB-KW"/>
</dbReference>
<dbReference type="Gene3D" id="1.10.238.10">
    <property type="entry name" value="EF-hand"/>
    <property type="match status" value="1"/>
</dbReference>
<organism evidence="21 22">
    <name type="scientific">Polypedilum vanderplanki</name>
    <name type="common">Sleeping chironomid midge</name>
    <dbReference type="NCBI Taxonomy" id="319348"/>
    <lineage>
        <taxon>Eukaryota</taxon>
        <taxon>Metazoa</taxon>
        <taxon>Ecdysozoa</taxon>
        <taxon>Arthropoda</taxon>
        <taxon>Hexapoda</taxon>
        <taxon>Insecta</taxon>
        <taxon>Pterygota</taxon>
        <taxon>Neoptera</taxon>
        <taxon>Endopterygota</taxon>
        <taxon>Diptera</taxon>
        <taxon>Nematocera</taxon>
        <taxon>Chironomoidea</taxon>
        <taxon>Chironomidae</taxon>
        <taxon>Chironominae</taxon>
        <taxon>Polypedilum</taxon>
        <taxon>Polypedilum</taxon>
    </lineage>
</organism>
<dbReference type="InterPro" id="IPR002048">
    <property type="entry name" value="EF_hand_dom"/>
</dbReference>
<evidence type="ECO:0000256" key="14">
    <source>
        <dbReference type="ARBA" id="ARBA00023034"/>
    </source>
</evidence>
<feature type="compositionally biased region" description="Low complexity" evidence="18">
    <location>
        <begin position="398"/>
        <end position="449"/>
    </location>
</feature>
<evidence type="ECO:0000256" key="19">
    <source>
        <dbReference type="SAM" id="SignalP"/>
    </source>
</evidence>
<evidence type="ECO:0000313" key="21">
    <source>
        <dbReference type="EMBL" id="KAG5675506.1"/>
    </source>
</evidence>
<dbReference type="PROSITE" id="PS00018">
    <property type="entry name" value="EF_HAND_1"/>
    <property type="match status" value="1"/>
</dbReference>
<evidence type="ECO:0000256" key="4">
    <source>
        <dbReference type="ARBA" id="ARBA00004613"/>
    </source>
</evidence>
<feature type="domain" description="EF-hand" evidence="20">
    <location>
        <begin position="234"/>
        <end position="269"/>
    </location>
</feature>
<gene>
    <name evidence="21" type="ORF">PVAND_005402</name>
</gene>
<keyword evidence="22" id="KW-1185">Reference proteome</keyword>
<feature type="coiled-coil region" evidence="17">
    <location>
        <begin position="170"/>
        <end position="206"/>
    </location>
</feature>
<proteinExistence type="inferred from homology"/>
<dbReference type="PANTHER" id="PTHR19237">
    <property type="entry name" value="NUCLEOBINDIN"/>
    <property type="match status" value="1"/>
</dbReference>
<evidence type="ECO:0000256" key="2">
    <source>
        <dbReference type="ARBA" id="ARBA00004496"/>
    </source>
</evidence>
<dbReference type="GO" id="GO:0005793">
    <property type="term" value="C:endoplasmic reticulum-Golgi intermediate compartment"/>
    <property type="evidence" value="ECO:0007669"/>
    <property type="project" value="TreeGrafter"/>
</dbReference>
<dbReference type="OrthoDB" id="5982823at2759"/>
<keyword evidence="12" id="KW-0677">Repeat</keyword>
<reference evidence="21" key="1">
    <citation type="submission" date="2021-03" db="EMBL/GenBank/DDBJ databases">
        <title>Chromosome level genome of the anhydrobiotic midge Polypedilum vanderplanki.</title>
        <authorList>
            <person name="Yoshida Y."/>
            <person name="Kikawada T."/>
            <person name="Gusev O."/>
        </authorList>
    </citation>
    <scope>NUCLEOTIDE SEQUENCE</scope>
    <source>
        <strain evidence="21">NIAS01</strain>
        <tissue evidence="21">Whole body or cell culture</tissue>
    </source>
</reference>
<keyword evidence="9" id="KW-0344">Guanine-nucleotide releasing factor</keyword>
<dbReference type="InterPro" id="IPR018247">
    <property type="entry name" value="EF_Hand_1_Ca_BS"/>
</dbReference>
<dbReference type="PANTHER" id="PTHR19237:SF20">
    <property type="entry name" value="NUCLEOBINDIN 1"/>
    <property type="match status" value="1"/>
</dbReference>
<evidence type="ECO:0000256" key="15">
    <source>
        <dbReference type="ARBA" id="ARBA00023125"/>
    </source>
</evidence>
<evidence type="ECO:0000313" key="22">
    <source>
        <dbReference type="Proteomes" id="UP001107558"/>
    </source>
</evidence>
<evidence type="ECO:0000256" key="12">
    <source>
        <dbReference type="ARBA" id="ARBA00022737"/>
    </source>
</evidence>
<keyword evidence="8" id="KW-0597">Phosphoprotein</keyword>
<keyword evidence="17" id="KW-0175">Coiled coil</keyword>
<name>A0A9J6C0H3_POLVA</name>
<evidence type="ECO:0000256" key="11">
    <source>
        <dbReference type="ARBA" id="ARBA00022729"/>
    </source>
</evidence>
<dbReference type="Pfam" id="PF13499">
    <property type="entry name" value="EF-hand_7"/>
    <property type="match status" value="1"/>
</dbReference>
<protein>
    <recommendedName>
        <fullName evidence="20">EF-hand domain-containing protein</fullName>
    </recommendedName>
</protein>
<evidence type="ECO:0000256" key="17">
    <source>
        <dbReference type="SAM" id="Coils"/>
    </source>
</evidence>
<keyword evidence="14" id="KW-0333">Golgi apparatus</keyword>
<evidence type="ECO:0000256" key="1">
    <source>
        <dbReference type="ARBA" id="ARBA00004170"/>
    </source>
</evidence>
<keyword evidence="11 19" id="KW-0732">Signal</keyword>
<dbReference type="PROSITE" id="PS50222">
    <property type="entry name" value="EF_HAND_2"/>
    <property type="match status" value="2"/>
</dbReference>
<dbReference type="GO" id="GO:0005509">
    <property type="term" value="F:calcium ion binding"/>
    <property type="evidence" value="ECO:0007669"/>
    <property type="project" value="InterPro"/>
</dbReference>
<dbReference type="GO" id="GO:0070062">
    <property type="term" value="C:extracellular exosome"/>
    <property type="evidence" value="ECO:0007669"/>
    <property type="project" value="TreeGrafter"/>
</dbReference>
<dbReference type="FunFam" id="1.10.238.10:FF:000045">
    <property type="entry name" value="Nucleobindin 2"/>
    <property type="match status" value="1"/>
</dbReference>
<dbReference type="GO" id="GO:0005794">
    <property type="term" value="C:Golgi apparatus"/>
    <property type="evidence" value="ECO:0007669"/>
    <property type="project" value="UniProtKB-SubCell"/>
</dbReference>
<keyword evidence="16" id="KW-0472">Membrane</keyword>
<evidence type="ECO:0000256" key="6">
    <source>
        <dbReference type="ARBA" id="ARBA00022490"/>
    </source>
</evidence>
<comment type="subcellular location">
    <subcellularLocation>
        <location evidence="2">Cytoplasm</location>
    </subcellularLocation>
    <subcellularLocation>
        <location evidence="3">Golgi apparatus</location>
    </subcellularLocation>
    <subcellularLocation>
        <location evidence="1">Membrane</location>
        <topology evidence="1">Peripheral membrane protein</topology>
    </subcellularLocation>
    <subcellularLocation>
        <location evidence="4">Secreted</location>
    </subcellularLocation>
</comment>
<evidence type="ECO:0000256" key="13">
    <source>
        <dbReference type="ARBA" id="ARBA00022837"/>
    </source>
</evidence>
<keyword evidence="6" id="KW-0963">Cytoplasm</keyword>
<dbReference type="Pfam" id="PF25434">
    <property type="entry name" value="NUCB1_N"/>
    <property type="match status" value="1"/>
</dbReference>
<evidence type="ECO:0000256" key="16">
    <source>
        <dbReference type="ARBA" id="ARBA00023136"/>
    </source>
</evidence>
<dbReference type="SUPFAM" id="SSF47473">
    <property type="entry name" value="EF-hand"/>
    <property type="match status" value="1"/>
</dbReference>
<evidence type="ECO:0000256" key="5">
    <source>
        <dbReference type="ARBA" id="ARBA00008063"/>
    </source>
</evidence>
<feature type="domain" description="EF-hand" evidence="20">
    <location>
        <begin position="286"/>
        <end position="321"/>
    </location>
</feature>
<keyword evidence="10" id="KW-0479">Metal-binding</keyword>
<evidence type="ECO:0000256" key="8">
    <source>
        <dbReference type="ARBA" id="ARBA00022553"/>
    </source>
</evidence>
<feature type="signal peptide" evidence="19">
    <location>
        <begin position="1"/>
        <end position="20"/>
    </location>
</feature>
<dbReference type="Proteomes" id="UP001107558">
    <property type="component" value="Chromosome 2"/>
</dbReference>
<keyword evidence="7" id="KW-0964">Secreted</keyword>